<organism evidence="2">
    <name type="scientific">Neisseria gonorrhoeae</name>
    <dbReference type="NCBI Taxonomy" id="485"/>
    <lineage>
        <taxon>Bacteria</taxon>
        <taxon>Pseudomonadati</taxon>
        <taxon>Pseudomonadota</taxon>
        <taxon>Betaproteobacteria</taxon>
        <taxon>Neisseriales</taxon>
        <taxon>Neisseriaceae</taxon>
        <taxon>Neisseria</taxon>
    </lineage>
</organism>
<proteinExistence type="predicted"/>
<dbReference type="EMBL" id="FLKW01000066">
    <property type="protein sequence ID" value="SBN25076.1"/>
    <property type="molecule type" value="Genomic_DNA"/>
</dbReference>
<sequence>MMMIIWQWIAFIILSLRIFSLYTIGSRHSLGSYNLSIWTNIYFHAIRTFPCFILSRI</sequence>
<gene>
    <name evidence="2" type="ORF">WHOF_02175</name>
</gene>
<comment type="caution">
    <text evidence="2">The sequence shown here is derived from an EMBL/GenBank/DDBJ whole genome shotgun (WGS) entry which is preliminary data.</text>
</comment>
<feature type="transmembrane region" description="Helical" evidence="1">
    <location>
        <begin position="6"/>
        <end position="24"/>
    </location>
</feature>
<evidence type="ECO:0000256" key="1">
    <source>
        <dbReference type="SAM" id="Phobius"/>
    </source>
</evidence>
<reference evidence="2" key="1">
    <citation type="submission" date="2016-05" db="EMBL/GenBank/DDBJ databases">
        <authorList>
            <consortium name="Pathogen Informatics"/>
        </authorList>
    </citation>
    <scope>NUCLEOTIDE SEQUENCE</scope>
    <source>
        <strain evidence="2">WHO F</strain>
    </source>
</reference>
<keyword evidence="1" id="KW-1133">Transmembrane helix</keyword>
<evidence type="ECO:0000313" key="2">
    <source>
        <dbReference type="EMBL" id="SBN25076.1"/>
    </source>
</evidence>
<name>A0AB74EHY8_NEIGO</name>
<keyword evidence="1" id="KW-0472">Membrane</keyword>
<protein>
    <submittedName>
        <fullName evidence="2">Uncharacterized protein</fullName>
    </submittedName>
</protein>
<keyword evidence="1" id="KW-0812">Transmembrane</keyword>
<accession>A0AB74EHY8</accession>
<dbReference type="AlphaFoldDB" id="A0AB74EHY8"/>